<dbReference type="AlphaFoldDB" id="A0A177AFB6"/>
<feature type="domain" description="Mif2/CENP-C cupin" evidence="8">
    <location>
        <begin position="500"/>
        <end position="584"/>
    </location>
</feature>
<gene>
    <name evidence="10" type="ORF">VC83_02628</name>
</gene>
<evidence type="ECO:0000259" key="8">
    <source>
        <dbReference type="Pfam" id="PF11699"/>
    </source>
</evidence>
<dbReference type="GO" id="GO:0019237">
    <property type="term" value="F:centromeric DNA binding"/>
    <property type="evidence" value="ECO:0007669"/>
    <property type="project" value="InterPro"/>
</dbReference>
<feature type="compositionally biased region" description="Acidic residues" evidence="7">
    <location>
        <begin position="442"/>
        <end position="452"/>
    </location>
</feature>
<reference evidence="10" key="1">
    <citation type="submission" date="2016-03" db="EMBL/GenBank/DDBJ databases">
        <title>Updated assembly of Pseudogymnoascus destructans, the fungus causing white-nose syndrome of bats.</title>
        <authorList>
            <person name="Palmer J.M."/>
            <person name="Drees K.P."/>
            <person name="Foster J.T."/>
            <person name="Lindner D.L."/>
        </authorList>
    </citation>
    <scope>NUCLEOTIDE SEQUENCE [LARGE SCALE GENOMIC DNA]</scope>
    <source>
        <strain evidence="10">20631-21</strain>
    </source>
</reference>
<dbReference type="InterPro" id="IPR028929">
    <property type="entry name" value="Mif2_N"/>
</dbReference>
<evidence type="ECO:0000256" key="1">
    <source>
        <dbReference type="ARBA" id="ARBA00004123"/>
    </source>
</evidence>
<dbReference type="CDD" id="cd06993">
    <property type="entry name" value="cupin_CENP-C_C"/>
    <property type="match status" value="1"/>
</dbReference>
<dbReference type="GO" id="GO:0005634">
    <property type="term" value="C:nucleus"/>
    <property type="evidence" value="ECO:0007669"/>
    <property type="project" value="UniProtKB-SubCell"/>
</dbReference>
<dbReference type="GO" id="GO:0051382">
    <property type="term" value="P:kinetochore assembly"/>
    <property type="evidence" value="ECO:0007669"/>
    <property type="project" value="InterPro"/>
</dbReference>
<dbReference type="GO" id="GO:0000776">
    <property type="term" value="C:kinetochore"/>
    <property type="evidence" value="ECO:0007669"/>
    <property type="project" value="InterPro"/>
</dbReference>
<dbReference type="Pfam" id="PF11699">
    <property type="entry name" value="CENP-C_C"/>
    <property type="match status" value="1"/>
</dbReference>
<dbReference type="PANTHER" id="PTHR16684">
    <property type="entry name" value="CENTROMERE PROTEIN C"/>
    <property type="match status" value="1"/>
</dbReference>
<dbReference type="InterPro" id="IPR011051">
    <property type="entry name" value="RmlC_Cupin_sf"/>
</dbReference>
<protein>
    <recommendedName>
        <fullName evidence="6">CENP-C homolog</fullName>
    </recommendedName>
</protein>
<dbReference type="Gene3D" id="2.60.120.10">
    <property type="entry name" value="Jelly Rolls"/>
    <property type="match status" value="1"/>
</dbReference>
<dbReference type="SUPFAM" id="SSF51182">
    <property type="entry name" value="RmlC-like cupins"/>
    <property type="match status" value="1"/>
</dbReference>
<organism evidence="10">
    <name type="scientific">Pseudogymnoascus destructans</name>
    <dbReference type="NCBI Taxonomy" id="655981"/>
    <lineage>
        <taxon>Eukaryota</taxon>
        <taxon>Fungi</taxon>
        <taxon>Dikarya</taxon>
        <taxon>Ascomycota</taxon>
        <taxon>Pezizomycotina</taxon>
        <taxon>Leotiomycetes</taxon>
        <taxon>Thelebolales</taxon>
        <taxon>Thelebolaceae</taxon>
        <taxon>Pseudogymnoascus</taxon>
    </lineage>
</organism>
<feature type="compositionally biased region" description="Polar residues" evidence="7">
    <location>
        <begin position="75"/>
        <end position="94"/>
    </location>
</feature>
<comment type="similarity">
    <text evidence="2">Belongs to the CENP-C/MIF2 family.</text>
</comment>
<evidence type="ECO:0000256" key="4">
    <source>
        <dbReference type="ARBA" id="ARBA00023242"/>
    </source>
</evidence>
<dbReference type="VEuPathDB" id="FungiDB:GMDG_02887"/>
<accession>A0A177AFB6</accession>
<evidence type="ECO:0000256" key="6">
    <source>
        <dbReference type="ARBA" id="ARBA00075033"/>
    </source>
</evidence>
<feature type="compositionally biased region" description="Polar residues" evidence="7">
    <location>
        <begin position="198"/>
        <end position="218"/>
    </location>
</feature>
<evidence type="ECO:0000256" key="7">
    <source>
        <dbReference type="SAM" id="MobiDB-lite"/>
    </source>
</evidence>
<keyword evidence="3" id="KW-0238">DNA-binding</keyword>
<comment type="subcellular location">
    <subcellularLocation>
        <location evidence="1">Nucleus</location>
    </subcellularLocation>
</comment>
<dbReference type="InterPro" id="IPR014710">
    <property type="entry name" value="RmlC-like_jellyroll"/>
</dbReference>
<dbReference type="Proteomes" id="UP000077154">
    <property type="component" value="Unassembled WGS sequence"/>
</dbReference>
<evidence type="ECO:0000256" key="5">
    <source>
        <dbReference type="ARBA" id="ARBA00057947"/>
    </source>
</evidence>
<feature type="compositionally biased region" description="Basic residues" evidence="7">
    <location>
        <begin position="279"/>
        <end position="293"/>
    </location>
</feature>
<dbReference type="FunFam" id="2.60.120.10:FF:000033">
    <property type="entry name" value="Centromere protein C 1"/>
    <property type="match status" value="1"/>
</dbReference>
<feature type="region of interest" description="Disordered" evidence="7">
    <location>
        <begin position="420"/>
        <end position="453"/>
    </location>
</feature>
<dbReference type="EMBL" id="KV441390">
    <property type="protein sequence ID" value="OAF60806.1"/>
    <property type="molecule type" value="Genomic_DNA"/>
</dbReference>
<dbReference type="OrthoDB" id="1939643at2759"/>
<evidence type="ECO:0000256" key="2">
    <source>
        <dbReference type="ARBA" id="ARBA00010291"/>
    </source>
</evidence>
<comment type="function">
    <text evidence="5">Component of the kinetochore, a multiprotein complex that assembles on centromeric DNA and attaches chromosomes to spindle microtubules, mediating chromosome segregation and sister chromatid segregation during meiosis and mitosis. Component of the inner kinetochore constitutive centromere-associated network (CCAN), which serves as a structural platform for outer kinetochore assembly.</text>
</comment>
<feature type="domain" description="Mif2 N-terminal" evidence="9">
    <location>
        <begin position="43"/>
        <end position="175"/>
    </location>
</feature>
<feature type="compositionally biased region" description="Basic residues" evidence="7">
    <location>
        <begin position="426"/>
        <end position="438"/>
    </location>
</feature>
<evidence type="ECO:0000256" key="3">
    <source>
        <dbReference type="ARBA" id="ARBA00023125"/>
    </source>
</evidence>
<dbReference type="GO" id="GO:0051455">
    <property type="term" value="P:spindle attachment to meiosis I kinetochore"/>
    <property type="evidence" value="ECO:0007669"/>
    <property type="project" value="TreeGrafter"/>
</dbReference>
<dbReference type="InterPro" id="IPR028386">
    <property type="entry name" value="CENP-C/Mif2/cnp3"/>
</dbReference>
<proteinExistence type="inferred from homology"/>
<dbReference type="RefSeq" id="XP_024326087.1">
    <property type="nucleotide sequence ID" value="XM_024466286.1"/>
</dbReference>
<dbReference type="Pfam" id="PF15624">
    <property type="entry name" value="Mif2_N"/>
    <property type="match status" value="1"/>
</dbReference>
<keyword evidence="4" id="KW-0539">Nucleus</keyword>
<dbReference type="eggNOG" id="ENOG502S47H">
    <property type="taxonomic scope" value="Eukaryota"/>
</dbReference>
<dbReference type="GO" id="GO:0051315">
    <property type="term" value="P:attachment of mitotic spindle microtubules to kinetochore"/>
    <property type="evidence" value="ECO:0007669"/>
    <property type="project" value="TreeGrafter"/>
</dbReference>
<dbReference type="GeneID" id="36285707"/>
<feature type="compositionally biased region" description="Polar residues" evidence="7">
    <location>
        <begin position="148"/>
        <end position="159"/>
    </location>
</feature>
<dbReference type="PANTHER" id="PTHR16684:SF11">
    <property type="entry name" value="CENTROMERE PROTEIN C"/>
    <property type="match status" value="1"/>
</dbReference>
<name>A0A177AFB6_9PEZI</name>
<feature type="region of interest" description="Disordered" evidence="7">
    <location>
        <begin position="70"/>
        <end position="362"/>
    </location>
</feature>
<evidence type="ECO:0000259" key="9">
    <source>
        <dbReference type="Pfam" id="PF15624"/>
    </source>
</evidence>
<evidence type="ECO:0000313" key="10">
    <source>
        <dbReference type="EMBL" id="OAF60806.1"/>
    </source>
</evidence>
<dbReference type="InterPro" id="IPR025974">
    <property type="entry name" value="Mif2/CENP-C_cupin"/>
</dbReference>
<sequence length="592" mass="65474">MPLKRTAAAPRYKPRENMYFEPGVRGRHVQSIGLQNKCTDFYRKTGLTVPDSGIRDEYGIEPMDELFSSPAKLQPISSSTRKSAMKKNANTTLTSEEDMDVGQSTIPEPSAVLTERKRVSMRMPPPRSKSPVKTFLKSPARRHPSLGPVSSPTRGSAVSPSRVRAQPQVARRLDFSTDDLDGNAPQRLPHVLPKRTSQRNLVSSSPAKRPSGVSSATRSLKPAFQSQEESEEVQGSRLFDLSSSRDVEDDYEPIYDDQALGSPEPERAATPPEPTPPPPKKRGRPPKHNKPKPSKNAGVDEDQDERPAKKQRGPTKLATQKAHPKPKPEQATRLQKQPAADSSPAQIQRGPPRPRQNGLFILRRETPELGNFATTRSGRASIKPVAYWKNETIVYGEDDTADTDASFLLPTIKEVIRHDDVEKEKSKRGKKRGPKAHKRAEDEEEDASEPWESEPGRIYGAIRAWNPDDPTGAESADIEDEIAFSNAAIITREISGSTVKFAKILTLPFFGCGMVDLPPGAVKKPKNARKMQMIFFVHKGKVVVTVGDNDPFRIGTGGMWQVPRGNLYSIGNDSDKTARVFFAQGCEVEEVE</sequence>